<keyword evidence="3" id="KW-1185">Reference proteome</keyword>
<protein>
    <submittedName>
        <fullName evidence="2">Uncharacterized protein</fullName>
    </submittedName>
</protein>
<dbReference type="KEGG" id="cbu:CBU_1636"/>
<dbReference type="Proteomes" id="UP000002671">
    <property type="component" value="Chromosome"/>
</dbReference>
<evidence type="ECO:0000313" key="2">
    <source>
        <dbReference type="EMBL" id="AAO91132.1"/>
    </source>
</evidence>
<feature type="compositionally biased region" description="Basic and acidic residues" evidence="1">
    <location>
        <begin position="306"/>
        <end position="316"/>
    </location>
</feature>
<dbReference type="GeneID" id="1209547"/>
<gene>
    <name evidence="2" type="ordered locus">CBU_1636</name>
</gene>
<dbReference type="EMBL" id="AE016828">
    <property type="protein sequence ID" value="AAO91132.1"/>
    <property type="molecule type" value="Genomic_DNA"/>
</dbReference>
<dbReference type="RefSeq" id="NP_820618.1">
    <property type="nucleotide sequence ID" value="NC_002971.4"/>
</dbReference>
<reference evidence="2 3" key="2">
    <citation type="journal article" date="2009" name="Infect. Immun.">
        <title>Comparative genomics reveal extensive transposon-mediated genomic plasticity and diversity among potential effector proteins within the genus Coxiella.</title>
        <authorList>
            <person name="Beare P.A."/>
            <person name="Unsworth N."/>
            <person name="Andoh M."/>
            <person name="Voth D.E."/>
            <person name="Omsland A."/>
            <person name="Gilk S.D."/>
            <person name="Williams K.P."/>
            <person name="Sobral B.W."/>
            <person name="Kupko J.J.III."/>
            <person name="Porcella S.F."/>
            <person name="Samuel J.E."/>
            <person name="Heinzen R.A."/>
        </authorList>
    </citation>
    <scope>NUCLEOTIDE SEQUENCE [LARGE SCALE GENOMIC DNA]</scope>
    <source>
        <strain evidence="3">RSA 493 / Nine Mile phase I</strain>
    </source>
</reference>
<dbReference type="EnsemblBacteria" id="AAO91132">
    <property type="protein sequence ID" value="AAO91132"/>
    <property type="gene ID" value="CBU_1636"/>
</dbReference>
<reference evidence="2 3" key="1">
    <citation type="journal article" date="2003" name="Proc. Natl. Acad. Sci. U.S.A.">
        <title>Complete genome sequence of the Q-fever pathogen, Coxiella burnetii.</title>
        <authorList>
            <person name="Seshadri R."/>
            <person name="Paulsen I.T."/>
            <person name="Eisen J.A."/>
            <person name="Read T.D."/>
            <person name="Nelson K.E."/>
            <person name="Nelson W.C."/>
            <person name="Ward N.L."/>
            <person name="Tettelin H."/>
            <person name="Davidsen T.M."/>
            <person name="Beanan M.J."/>
            <person name="Deboy R.T."/>
            <person name="Daugherty S.C."/>
            <person name="Brinkac L.M."/>
            <person name="Madupu R."/>
            <person name="Dodson R.J."/>
            <person name="Khouri H.M."/>
            <person name="Lee K.H."/>
            <person name="Carty H.A."/>
            <person name="Scanlan D."/>
            <person name="Heinzen R.A."/>
            <person name="Thompson H.A."/>
            <person name="Samuel J.E."/>
            <person name="Fraser C.M."/>
            <person name="Heidelberg J.F."/>
        </authorList>
    </citation>
    <scope>NUCLEOTIDE SEQUENCE [LARGE SCALE GENOMIC DNA]</scope>
    <source>
        <strain evidence="3">RSA 493 / Nine Mile phase I</strain>
    </source>
</reference>
<dbReference type="RefSeq" id="WP_010958342.1">
    <property type="nucleotide sequence ID" value="NC_002971.4"/>
</dbReference>
<name>Q83B77_COXBU</name>
<accession>Q83B77</accession>
<dbReference type="HOGENOM" id="CLU_054921_0_0_6"/>
<evidence type="ECO:0000313" key="3">
    <source>
        <dbReference type="Proteomes" id="UP000002671"/>
    </source>
</evidence>
<dbReference type="AlphaFoldDB" id="Q83B77"/>
<organism evidence="2 3">
    <name type="scientific">Coxiella burnetii (strain RSA 493 / Nine Mile phase I)</name>
    <dbReference type="NCBI Taxonomy" id="227377"/>
    <lineage>
        <taxon>Bacteria</taxon>
        <taxon>Pseudomonadati</taxon>
        <taxon>Pseudomonadota</taxon>
        <taxon>Gammaproteobacteria</taxon>
        <taxon>Legionellales</taxon>
        <taxon>Coxiellaceae</taxon>
        <taxon>Coxiella</taxon>
    </lineage>
</organism>
<feature type="region of interest" description="Disordered" evidence="1">
    <location>
        <begin position="288"/>
        <end position="367"/>
    </location>
</feature>
<feature type="compositionally biased region" description="Basic and acidic residues" evidence="1">
    <location>
        <begin position="353"/>
        <end position="366"/>
    </location>
</feature>
<sequence>MTWKLNEIIGDKNRTIHNGVTRFVYPGFAVEDNGYLISEFNRFSRLVNLQILTEMEADRPIEAVIPVYSFKEVPPRERFPLRKGVQEDRRKRMFQALLDAFMSVLKPGQERLTVCFDPIGEELIASLLTKEIFQEARKSNFDYAKNKWQEQLDNQYEIKIPAVLSTLNWALNEVFRNHRSSSSSSSQNLLFTIDFIENDFEKILNDHPDFESLNDEQKSTFKREWLAIGKAFEQFFFKEENMRGLLEVQSLSEKKGIHLRLRTSEKRSDELTSVINGILPESPNLIVTQSSSISSSSSTPQGRQPLGEEKVSEKKKSTPSRWNMDQIPDLPPGKYTVSLGSRDVFSDNYHPSEQPKRPKLNADRSLTRNPRGQCAAFFPHRQGVTTSGLVL</sequence>
<proteinExistence type="predicted"/>
<dbReference type="PATRIC" id="fig|227377.7.peg.1629"/>
<evidence type="ECO:0000256" key="1">
    <source>
        <dbReference type="SAM" id="MobiDB-lite"/>
    </source>
</evidence>